<protein>
    <recommendedName>
        <fullName evidence="3">beta-N-acetylhexosaminidase</fullName>
        <ecNumber evidence="3">3.2.1.52</ecNumber>
    </recommendedName>
</protein>
<dbReference type="GO" id="GO:0005975">
    <property type="term" value="P:carbohydrate metabolic process"/>
    <property type="evidence" value="ECO:0007669"/>
    <property type="project" value="InterPro"/>
</dbReference>
<name>D6U6Q2_KTERA</name>
<gene>
    <name evidence="9" type="ORF">Krac_1279</name>
</gene>
<evidence type="ECO:0000256" key="1">
    <source>
        <dbReference type="ARBA" id="ARBA00001231"/>
    </source>
</evidence>
<evidence type="ECO:0000313" key="9">
    <source>
        <dbReference type="EMBL" id="EFH80663.1"/>
    </source>
</evidence>
<sequence>MQNYPLKRTQSTHQHILKSFLACVCCLLLFLTSCADATTGNSPNTSSQGSQATASKGNENSYENTLEQQRLSKVKALISGMSLDEKIGQLIIVEYFGSDYANTALPYMVGQQHVGGYLYQQINHNFEYPSNTIEGAKQVVDAANKDAKIPLLIAIDQEGGVVNKLSTLFGDAPSAEDLAATGDPNKALEAGQEDANHMQQVGINVNLAPVVDVQTATPPLLASRTFGTDGNSVATYAGAFLNGLQKNNVIGCLKHFPGLGSLTSADDPHDTLPVVSSSMDTLQKYDLAPYKKLIATQKPAMIMSTDVITTAIDPDMPAELSPKAIDGVLRKQLGYNGVVITDGLYMGGLKRWGLAESAVLSIIAGNDLIEGPYTSSQVAEVVQAFKDAIQNGRLTEKRIDESLQRILLMKLQYGIIKA</sequence>
<dbReference type="PANTHER" id="PTHR30480">
    <property type="entry name" value="BETA-HEXOSAMINIDASE-RELATED"/>
    <property type="match status" value="1"/>
</dbReference>
<dbReference type="Proteomes" id="UP000004508">
    <property type="component" value="Unassembled WGS sequence"/>
</dbReference>
<feature type="signal peptide" evidence="7">
    <location>
        <begin position="1"/>
        <end position="37"/>
    </location>
</feature>
<comment type="similarity">
    <text evidence="2">Belongs to the glycosyl hydrolase 3 family.</text>
</comment>
<dbReference type="SUPFAM" id="SSF51445">
    <property type="entry name" value="(Trans)glycosidases"/>
    <property type="match status" value="1"/>
</dbReference>
<dbReference type="InterPro" id="IPR050226">
    <property type="entry name" value="NagZ_Beta-hexosaminidase"/>
</dbReference>
<dbReference type="eggNOG" id="COG1472">
    <property type="taxonomic scope" value="Bacteria"/>
</dbReference>
<dbReference type="InterPro" id="IPR017853">
    <property type="entry name" value="GH"/>
</dbReference>
<dbReference type="EMBL" id="ADVG01000005">
    <property type="protein sequence ID" value="EFH80663.1"/>
    <property type="molecule type" value="Genomic_DNA"/>
</dbReference>
<feature type="domain" description="Glycoside hydrolase family 3 N-terminal" evidence="8">
    <location>
        <begin position="83"/>
        <end position="407"/>
    </location>
</feature>
<keyword evidence="4 9" id="KW-0378">Hydrolase</keyword>
<evidence type="ECO:0000256" key="2">
    <source>
        <dbReference type="ARBA" id="ARBA00005336"/>
    </source>
</evidence>
<dbReference type="Pfam" id="PF00933">
    <property type="entry name" value="Glyco_hydro_3"/>
    <property type="match status" value="1"/>
</dbReference>
<evidence type="ECO:0000256" key="5">
    <source>
        <dbReference type="ARBA" id="ARBA00023295"/>
    </source>
</evidence>
<dbReference type="GO" id="GO:0004563">
    <property type="term" value="F:beta-N-acetylhexosaminidase activity"/>
    <property type="evidence" value="ECO:0007669"/>
    <property type="project" value="UniProtKB-EC"/>
</dbReference>
<feature type="region of interest" description="Disordered" evidence="6">
    <location>
        <begin position="40"/>
        <end position="64"/>
    </location>
</feature>
<dbReference type="STRING" id="485913.Krac_1279"/>
<dbReference type="OrthoDB" id="155337at2"/>
<dbReference type="GO" id="GO:0009254">
    <property type="term" value="P:peptidoglycan turnover"/>
    <property type="evidence" value="ECO:0007669"/>
    <property type="project" value="TreeGrafter"/>
</dbReference>
<evidence type="ECO:0000256" key="3">
    <source>
        <dbReference type="ARBA" id="ARBA00012663"/>
    </source>
</evidence>
<dbReference type="PROSITE" id="PS51257">
    <property type="entry name" value="PROKAR_LIPOPROTEIN"/>
    <property type="match status" value="1"/>
</dbReference>
<proteinExistence type="inferred from homology"/>
<comment type="catalytic activity">
    <reaction evidence="1">
        <text>Hydrolysis of terminal non-reducing N-acetyl-D-hexosamine residues in N-acetyl-beta-D-hexosaminides.</text>
        <dbReference type="EC" id="3.2.1.52"/>
    </reaction>
</comment>
<evidence type="ECO:0000256" key="6">
    <source>
        <dbReference type="SAM" id="MobiDB-lite"/>
    </source>
</evidence>
<evidence type="ECO:0000256" key="4">
    <source>
        <dbReference type="ARBA" id="ARBA00022801"/>
    </source>
</evidence>
<keyword evidence="7" id="KW-0732">Signal</keyword>
<reference evidence="9 10" key="1">
    <citation type="journal article" date="2011" name="Stand. Genomic Sci.">
        <title>Non-contiguous finished genome sequence and contextual data of the filamentous soil bacterium Ktedonobacter racemifer type strain (SOSP1-21).</title>
        <authorList>
            <person name="Chang Y.J."/>
            <person name="Land M."/>
            <person name="Hauser L."/>
            <person name="Chertkov O."/>
            <person name="Del Rio T.G."/>
            <person name="Nolan M."/>
            <person name="Copeland A."/>
            <person name="Tice H."/>
            <person name="Cheng J.F."/>
            <person name="Lucas S."/>
            <person name="Han C."/>
            <person name="Goodwin L."/>
            <person name="Pitluck S."/>
            <person name="Ivanova N."/>
            <person name="Ovchinikova G."/>
            <person name="Pati A."/>
            <person name="Chen A."/>
            <person name="Palaniappan K."/>
            <person name="Mavromatis K."/>
            <person name="Liolios K."/>
            <person name="Brettin T."/>
            <person name="Fiebig A."/>
            <person name="Rohde M."/>
            <person name="Abt B."/>
            <person name="Goker M."/>
            <person name="Detter J.C."/>
            <person name="Woyke T."/>
            <person name="Bristow J."/>
            <person name="Eisen J.A."/>
            <person name="Markowitz V."/>
            <person name="Hugenholtz P."/>
            <person name="Kyrpides N.C."/>
            <person name="Klenk H.P."/>
            <person name="Lapidus A."/>
        </authorList>
    </citation>
    <scope>NUCLEOTIDE SEQUENCE [LARGE SCALE GENOMIC DNA]</scope>
    <source>
        <strain evidence="10">DSM 44963</strain>
    </source>
</reference>
<dbReference type="InParanoid" id="D6U6Q2"/>
<evidence type="ECO:0000313" key="10">
    <source>
        <dbReference type="Proteomes" id="UP000004508"/>
    </source>
</evidence>
<organism evidence="9 10">
    <name type="scientific">Ktedonobacter racemifer DSM 44963</name>
    <dbReference type="NCBI Taxonomy" id="485913"/>
    <lineage>
        <taxon>Bacteria</taxon>
        <taxon>Bacillati</taxon>
        <taxon>Chloroflexota</taxon>
        <taxon>Ktedonobacteria</taxon>
        <taxon>Ktedonobacterales</taxon>
        <taxon>Ktedonobacteraceae</taxon>
        <taxon>Ktedonobacter</taxon>
    </lineage>
</organism>
<comment type="caution">
    <text evidence="9">The sequence shown here is derived from an EMBL/GenBank/DDBJ whole genome shotgun (WGS) entry which is preliminary data.</text>
</comment>
<dbReference type="AlphaFoldDB" id="D6U6Q2"/>
<keyword evidence="5" id="KW-0326">Glycosidase</keyword>
<dbReference type="PANTHER" id="PTHR30480:SF13">
    <property type="entry name" value="BETA-HEXOSAMINIDASE"/>
    <property type="match status" value="1"/>
</dbReference>
<dbReference type="FunCoup" id="D6U6Q2">
    <property type="interactions" value="196"/>
</dbReference>
<dbReference type="Gene3D" id="3.20.20.300">
    <property type="entry name" value="Glycoside hydrolase, family 3, N-terminal domain"/>
    <property type="match status" value="1"/>
</dbReference>
<feature type="chain" id="PRO_5003088494" description="beta-N-acetylhexosaminidase" evidence="7">
    <location>
        <begin position="38"/>
        <end position="418"/>
    </location>
</feature>
<dbReference type="EC" id="3.2.1.52" evidence="3"/>
<dbReference type="RefSeq" id="WP_007923389.1">
    <property type="nucleotide sequence ID" value="NZ_ADVG01000005.1"/>
</dbReference>
<accession>D6U6Q2</accession>
<dbReference type="InterPro" id="IPR036962">
    <property type="entry name" value="Glyco_hydro_3_N_sf"/>
</dbReference>
<evidence type="ECO:0000259" key="8">
    <source>
        <dbReference type="Pfam" id="PF00933"/>
    </source>
</evidence>
<dbReference type="InterPro" id="IPR001764">
    <property type="entry name" value="Glyco_hydro_3_N"/>
</dbReference>
<evidence type="ECO:0000256" key="7">
    <source>
        <dbReference type="SAM" id="SignalP"/>
    </source>
</evidence>
<keyword evidence="10" id="KW-1185">Reference proteome</keyword>